<proteinExistence type="predicted"/>
<organism evidence="1 2">
    <name type="scientific">Telmatospirillum siberiense</name>
    <dbReference type="NCBI Taxonomy" id="382514"/>
    <lineage>
        <taxon>Bacteria</taxon>
        <taxon>Pseudomonadati</taxon>
        <taxon>Pseudomonadota</taxon>
        <taxon>Alphaproteobacteria</taxon>
        <taxon>Rhodospirillales</taxon>
        <taxon>Rhodospirillaceae</taxon>
        <taxon>Telmatospirillum</taxon>
    </lineage>
</organism>
<name>A0A2N3PS16_9PROT</name>
<comment type="caution">
    <text evidence="1">The sequence shown here is derived from an EMBL/GenBank/DDBJ whole genome shotgun (WGS) entry which is preliminary data.</text>
</comment>
<gene>
    <name evidence="1" type="ORF">CWS72_17365</name>
</gene>
<dbReference type="EMBL" id="PIUM01000022">
    <property type="protein sequence ID" value="PKU23201.1"/>
    <property type="molecule type" value="Genomic_DNA"/>
</dbReference>
<dbReference type="Proteomes" id="UP000233293">
    <property type="component" value="Unassembled WGS sequence"/>
</dbReference>
<keyword evidence="2" id="KW-1185">Reference proteome</keyword>
<sequence length="522" mass="59259">MEANTGRSRSDIQAWLARDADRQRLEADTERFAEILEQQGIPARTDLRLVAVGLITGQRQELEGWRNTNVLPVPSSRNRAAMLRELEFFMRNHPKGQWLRYAVVTFGERVELFGDLRDRVRVAHRRISKWASWAKAEFGVHVVDRHGELTVDERLSIHPHSNVLYYLERPLSKERWAEFLWRSAQKFGARWQDNGRVRNANEIVKYFFKGDDLTLMADLACAVPDWADGAFDPAELAHMVAVKLAAKANKGRSDRLPAEAFFGKALQLVLDVAGDLRRQAAAGASHPLVWLFHEMFGLRVATPMGELRQFRAGLRIGKERVVGVFSPETGYGLRKVRKQTRERTSEGIDVLLPENEVLAFTLPQPRFSPYAEPVLLVRNFTAQPRTRLGALALNRMAATGEKAKEWWNKAGAPDPKKLVAAVNGARAEAGRQEETAEGGVYRSHYYDNCPAEAGAEMPFCRSDGSLVDRRTGEVVFEPRSIPEIDIFDPRNWFDSSGTQWGSGKRYQLRWHYDSAMDGCWDE</sequence>
<accession>A0A2N3PS16</accession>
<evidence type="ECO:0000313" key="2">
    <source>
        <dbReference type="Proteomes" id="UP000233293"/>
    </source>
</evidence>
<dbReference type="AlphaFoldDB" id="A0A2N3PS16"/>
<evidence type="ECO:0000313" key="1">
    <source>
        <dbReference type="EMBL" id="PKU23201.1"/>
    </source>
</evidence>
<reference evidence="2" key="1">
    <citation type="submission" date="2017-12" db="EMBL/GenBank/DDBJ databases">
        <title>Draft genome sequence of Telmatospirillum siberiense 26-4b1T, an acidotolerant peatland alphaproteobacterium potentially involved in sulfur cycling.</title>
        <authorList>
            <person name="Hausmann B."/>
            <person name="Pjevac P."/>
            <person name="Schreck K."/>
            <person name="Herbold C.W."/>
            <person name="Daims H."/>
            <person name="Wagner M."/>
            <person name="Pester M."/>
            <person name="Loy A."/>
        </authorList>
    </citation>
    <scope>NUCLEOTIDE SEQUENCE [LARGE SCALE GENOMIC DNA]</scope>
    <source>
        <strain evidence="2">26-4b1</strain>
    </source>
</reference>
<protein>
    <submittedName>
        <fullName evidence="1">Uncharacterized protein</fullName>
    </submittedName>
</protein>